<feature type="compositionally biased region" description="Basic and acidic residues" evidence="1">
    <location>
        <begin position="141"/>
        <end position="159"/>
    </location>
</feature>
<proteinExistence type="predicted"/>
<sequence length="756" mass="83999">MMAPASFLVQIKHLVSGNRRSESFVSRNGKDVMHRAVSIEDGLGMDTTETNNLVSYKPHTPIISEVYSSSATLTSATSNPRYVCRYDQNANNEGSRFNSDAESEVYPARPCYSTIDLNSHTGDSDFDAIEAADLHISMRHKSADRSSSREAAPRGFIDRKNRRQSVATYSNPPEMGNVSVRRVTQTSSSQTTLQPGSRRYSRSYHQLPPAMLPLSPHDSGHSDGTATTTSNDTTPPNSGTPVLRRRPQDLHSPDAGPWVDFPGHAIQTTTTFPSRNGSAYMMENNAFTPNDDGLDRGFPNEPALSERAWDTQSADYSHMAPTATSSSSSMIPSMYPQNTVNKVAVAPQPQKKSSSSQRHSRPAFDDSTHRHSARHSHGNPIAASTPNQLALRNPNRVSRVSNEVYIDGPPPISPVVDYRYSASAWDERSRDQYDLQKKLLVDKDLSIAKLEGRMIQMTKDMSAKECECENIKKSKDSIERAYKDTKREADNYADRLACCQRSNAQLRKESEEDRAKFQRQLEEKIAEIEKLQSGEAEKKLRSSLDEASKRNATLQDEILLKSRRITELEATNAELQRRLEASTKANRRHSGVAVKEESNGFETLTEADSGDDLWVATSLRSDANRTPTMPRSASSNTSLNASLYLPANFETLLRSHYRKTMGIDSLASALSQVVADMFSGKTTEAARVLGAYTDTEGEESEAIVSEAPDANAKISIGNAERYLRKENDMLDRAEKRLLDIHSMYRDAVRKGVPLKR</sequence>
<dbReference type="Proteomes" id="UP000492821">
    <property type="component" value="Unassembled WGS sequence"/>
</dbReference>
<feature type="region of interest" description="Disordered" evidence="1">
    <location>
        <begin position="139"/>
        <end position="252"/>
    </location>
</feature>
<reference evidence="2" key="1">
    <citation type="journal article" date="2013" name="Genetics">
        <title>The draft genome and transcriptome of Panagrellus redivivus are shaped by the harsh demands of a free-living lifestyle.</title>
        <authorList>
            <person name="Srinivasan J."/>
            <person name="Dillman A.R."/>
            <person name="Macchietto M.G."/>
            <person name="Heikkinen L."/>
            <person name="Lakso M."/>
            <person name="Fracchia K.M."/>
            <person name="Antoshechkin I."/>
            <person name="Mortazavi A."/>
            <person name="Wong G."/>
            <person name="Sternberg P.W."/>
        </authorList>
    </citation>
    <scope>NUCLEOTIDE SEQUENCE [LARGE SCALE GENOMIC DNA]</scope>
    <source>
        <strain evidence="2">MT8872</strain>
    </source>
</reference>
<feature type="region of interest" description="Disordered" evidence="1">
    <location>
        <begin position="582"/>
        <end position="605"/>
    </location>
</feature>
<name>A0A7E4VD18_PANRE</name>
<feature type="region of interest" description="Disordered" evidence="1">
    <location>
        <begin position="345"/>
        <end position="393"/>
    </location>
</feature>
<organism evidence="2 3">
    <name type="scientific">Panagrellus redivivus</name>
    <name type="common">Microworm</name>
    <dbReference type="NCBI Taxonomy" id="6233"/>
    <lineage>
        <taxon>Eukaryota</taxon>
        <taxon>Metazoa</taxon>
        <taxon>Ecdysozoa</taxon>
        <taxon>Nematoda</taxon>
        <taxon>Chromadorea</taxon>
        <taxon>Rhabditida</taxon>
        <taxon>Tylenchina</taxon>
        <taxon>Panagrolaimomorpha</taxon>
        <taxon>Panagrolaimoidea</taxon>
        <taxon>Panagrolaimidae</taxon>
        <taxon>Panagrellus</taxon>
    </lineage>
</organism>
<evidence type="ECO:0000313" key="3">
    <source>
        <dbReference type="WBParaSite" id="Pan_g190.t1"/>
    </source>
</evidence>
<keyword evidence="2" id="KW-1185">Reference proteome</keyword>
<evidence type="ECO:0000313" key="2">
    <source>
        <dbReference type="Proteomes" id="UP000492821"/>
    </source>
</evidence>
<feature type="compositionally biased region" description="Low complexity" evidence="1">
    <location>
        <begin position="347"/>
        <end position="357"/>
    </location>
</feature>
<dbReference type="WBParaSite" id="Pan_g190.t1">
    <property type="protein sequence ID" value="Pan_g190.t1"/>
    <property type="gene ID" value="Pan_g190"/>
</dbReference>
<accession>A0A7E4VD18</accession>
<evidence type="ECO:0000256" key="1">
    <source>
        <dbReference type="SAM" id="MobiDB-lite"/>
    </source>
</evidence>
<feature type="compositionally biased region" description="Low complexity" evidence="1">
    <location>
        <begin position="178"/>
        <end position="192"/>
    </location>
</feature>
<reference evidence="3" key="2">
    <citation type="submission" date="2020-10" db="UniProtKB">
        <authorList>
            <consortium name="WormBaseParasite"/>
        </authorList>
    </citation>
    <scope>IDENTIFICATION</scope>
</reference>
<feature type="region of interest" description="Disordered" evidence="1">
    <location>
        <begin position="286"/>
        <end position="313"/>
    </location>
</feature>
<dbReference type="AlphaFoldDB" id="A0A7E4VD18"/>
<feature type="compositionally biased region" description="Low complexity" evidence="1">
    <location>
        <begin position="223"/>
        <end position="240"/>
    </location>
</feature>
<protein>
    <submittedName>
        <fullName evidence="3">Myosin_tail_1 domain-containing protein</fullName>
    </submittedName>
</protein>
<feature type="compositionally biased region" description="Polar residues" evidence="1">
    <location>
        <begin position="382"/>
        <end position="393"/>
    </location>
</feature>